<dbReference type="InterPro" id="IPR039647">
    <property type="entry name" value="EF_hand_pair_protein_CML-like"/>
</dbReference>
<dbReference type="Gene3D" id="1.10.238.10">
    <property type="entry name" value="EF-hand"/>
    <property type="match status" value="1"/>
</dbReference>
<dbReference type="CDD" id="cd00051">
    <property type="entry name" value="EFh"/>
    <property type="match status" value="1"/>
</dbReference>
<evidence type="ECO:0000313" key="7">
    <source>
        <dbReference type="Proteomes" id="UP000682877"/>
    </source>
</evidence>
<keyword evidence="3" id="KW-0677">Repeat</keyword>
<dbReference type="Pfam" id="PF13499">
    <property type="entry name" value="EF-hand_7"/>
    <property type="match status" value="1"/>
</dbReference>
<evidence type="ECO:0000256" key="3">
    <source>
        <dbReference type="ARBA" id="ARBA00022737"/>
    </source>
</evidence>
<comment type="function">
    <text evidence="1">Potential calcium sensor.</text>
</comment>
<dbReference type="SUPFAM" id="SSF48371">
    <property type="entry name" value="ARM repeat"/>
    <property type="match status" value="1"/>
</dbReference>
<evidence type="ECO:0000256" key="1">
    <source>
        <dbReference type="ARBA" id="ARBA00003291"/>
    </source>
</evidence>
<dbReference type="EMBL" id="LR999456">
    <property type="protein sequence ID" value="CAE6106427.1"/>
    <property type="molecule type" value="Genomic_DNA"/>
</dbReference>
<dbReference type="SUPFAM" id="SSF47473">
    <property type="entry name" value="EF-hand"/>
    <property type="match status" value="1"/>
</dbReference>
<dbReference type="InterPro" id="IPR016024">
    <property type="entry name" value="ARM-type_fold"/>
</dbReference>
<organism evidence="6 7">
    <name type="scientific">Arabidopsis arenosa</name>
    <name type="common">Sand rock-cress</name>
    <name type="synonym">Cardaminopsis arenosa</name>
    <dbReference type="NCBI Taxonomy" id="38785"/>
    <lineage>
        <taxon>Eukaryota</taxon>
        <taxon>Viridiplantae</taxon>
        <taxon>Streptophyta</taxon>
        <taxon>Embryophyta</taxon>
        <taxon>Tracheophyta</taxon>
        <taxon>Spermatophyta</taxon>
        <taxon>Magnoliopsida</taxon>
        <taxon>eudicotyledons</taxon>
        <taxon>Gunneridae</taxon>
        <taxon>Pentapetalae</taxon>
        <taxon>rosids</taxon>
        <taxon>malvids</taxon>
        <taxon>Brassicales</taxon>
        <taxon>Brassicaceae</taxon>
        <taxon>Camelineae</taxon>
        <taxon>Arabidopsis</taxon>
    </lineage>
</organism>
<dbReference type="GO" id="GO:0005509">
    <property type="term" value="F:calcium ion binding"/>
    <property type="evidence" value="ECO:0007669"/>
    <property type="project" value="InterPro"/>
</dbReference>
<dbReference type="Gene3D" id="1.25.10.10">
    <property type="entry name" value="Leucine-rich Repeat Variant"/>
    <property type="match status" value="1"/>
</dbReference>
<evidence type="ECO:0000256" key="4">
    <source>
        <dbReference type="ARBA" id="ARBA00022837"/>
    </source>
</evidence>
<dbReference type="InterPro" id="IPR011992">
    <property type="entry name" value="EF-hand-dom_pair"/>
</dbReference>
<name>A0A8S2ALC6_ARAAE</name>
<sequence length="198" mass="21893">MADATEKAEHDRIFKKFDANGDGKISAAELEEALKTLGSVTPDDVKRMMAEIDTDGDGNISYQEFTDFADESRKALTSNDCGLFALVEVLENGTLQGREYAVGSLLTLCQSNMSKYREPILSEGVIPSLLELTVKGTPKSRTEAKRFLCLLRDSRSPRSEFQLDALEKLVSDIISHINGYDQCGKAKKMLAEMVQVNM</sequence>
<dbReference type="PROSITE" id="PS50222">
    <property type="entry name" value="EF_HAND_2"/>
    <property type="match status" value="2"/>
</dbReference>
<dbReference type="InterPro" id="IPR018247">
    <property type="entry name" value="EF_Hand_1_Ca_BS"/>
</dbReference>
<evidence type="ECO:0000256" key="2">
    <source>
        <dbReference type="ARBA" id="ARBA00022723"/>
    </source>
</evidence>
<proteinExistence type="predicted"/>
<dbReference type="SMART" id="SM00054">
    <property type="entry name" value="EFh"/>
    <property type="match status" value="2"/>
</dbReference>
<feature type="domain" description="EF-hand" evidence="5">
    <location>
        <begin position="5"/>
        <end position="40"/>
    </location>
</feature>
<gene>
    <name evidence="6" type="ORF">AARE701A_LOCUS15483</name>
</gene>
<reference evidence="6" key="1">
    <citation type="submission" date="2021-01" db="EMBL/GenBank/DDBJ databases">
        <authorList>
            <person name="Bezrukov I."/>
        </authorList>
    </citation>
    <scope>NUCLEOTIDE SEQUENCE</scope>
</reference>
<dbReference type="Proteomes" id="UP000682877">
    <property type="component" value="Chromosome 6"/>
</dbReference>
<dbReference type="PROSITE" id="PS00018">
    <property type="entry name" value="EF_HAND_1"/>
    <property type="match status" value="2"/>
</dbReference>
<dbReference type="AlphaFoldDB" id="A0A8S2ALC6"/>
<keyword evidence="2" id="KW-0479">Metal-binding</keyword>
<dbReference type="InterPro" id="IPR011989">
    <property type="entry name" value="ARM-like"/>
</dbReference>
<feature type="domain" description="EF-hand" evidence="5">
    <location>
        <begin position="43"/>
        <end position="75"/>
    </location>
</feature>
<dbReference type="InterPro" id="IPR002048">
    <property type="entry name" value="EF_hand_dom"/>
</dbReference>
<evidence type="ECO:0000259" key="5">
    <source>
        <dbReference type="PROSITE" id="PS50222"/>
    </source>
</evidence>
<evidence type="ECO:0000313" key="6">
    <source>
        <dbReference type="EMBL" id="CAE6106427.1"/>
    </source>
</evidence>
<protein>
    <recommendedName>
        <fullName evidence="5">EF-hand domain-containing protein</fullName>
    </recommendedName>
</protein>
<dbReference type="PANTHER" id="PTHR10891">
    <property type="entry name" value="EF-HAND CALCIUM-BINDING DOMAIN CONTAINING PROTEIN"/>
    <property type="match status" value="1"/>
</dbReference>
<dbReference type="FunFam" id="1.10.238.10:FF:000003">
    <property type="entry name" value="Calmodulin A"/>
    <property type="match status" value="1"/>
</dbReference>
<accession>A0A8S2ALC6</accession>
<keyword evidence="7" id="KW-1185">Reference proteome</keyword>
<keyword evidence="4" id="KW-0106">Calcium</keyword>